<keyword evidence="3" id="KW-0812">Transmembrane</keyword>
<gene>
    <name evidence="5" type="ORF">AXG55_05130</name>
</gene>
<dbReference type="AlphaFoldDB" id="A0A1L4CZE8"/>
<keyword evidence="1" id="KW-0378">Hydrolase</keyword>
<proteinExistence type="predicted"/>
<dbReference type="STRING" id="1915309.AXG55_05130"/>
<keyword evidence="3" id="KW-1133">Transmembrane helix</keyword>
<dbReference type="SUPFAM" id="SSF81606">
    <property type="entry name" value="PP2C-like"/>
    <property type="match status" value="1"/>
</dbReference>
<keyword evidence="6" id="KW-1185">Reference proteome</keyword>
<dbReference type="GO" id="GO:0016791">
    <property type="term" value="F:phosphatase activity"/>
    <property type="evidence" value="ECO:0007669"/>
    <property type="project" value="TreeGrafter"/>
</dbReference>
<reference evidence="5 6" key="1">
    <citation type="submission" date="2016-10" db="EMBL/GenBank/DDBJ databases">
        <title>Silvanigrella aquatica sp. nov., isolated from a freshwater lake located in the Black Forest, Germany, description of Silvanigrellaceae fam. nov., Silvanigrellales ord. nov., reclassification of the order Bdellovibrionales in the class Oligoflexia, reclassification of the families Bacteriovoracaceae and Halobacteriovoraceae in the new order Bacteriovoracales ord. nov., and reclassification of the family Pseudobacteriovoracaceae in the order Oligoflexiales.</title>
        <authorList>
            <person name="Hahn M.W."/>
            <person name="Schmidt J."/>
            <person name="Koll U."/>
            <person name="Rohde M."/>
            <person name="Verbag S."/>
            <person name="Pitt A."/>
            <person name="Nakai R."/>
            <person name="Naganuma T."/>
            <person name="Lang E."/>
        </authorList>
    </citation>
    <scope>NUCLEOTIDE SEQUENCE [LARGE SCALE GENOMIC DNA]</scope>
    <source>
        <strain evidence="5 6">MWH-Nonnen-W8red</strain>
    </source>
</reference>
<dbReference type="OrthoDB" id="9812260at2"/>
<keyword evidence="3" id="KW-0472">Membrane</keyword>
<keyword evidence="2" id="KW-0175">Coiled coil</keyword>
<dbReference type="InterPro" id="IPR036457">
    <property type="entry name" value="PPM-type-like_dom_sf"/>
</dbReference>
<dbReference type="PANTHER" id="PTHR43156">
    <property type="entry name" value="STAGE II SPORULATION PROTEIN E-RELATED"/>
    <property type="match status" value="1"/>
</dbReference>
<dbReference type="PANTHER" id="PTHR43156:SF2">
    <property type="entry name" value="STAGE II SPORULATION PROTEIN E"/>
    <property type="match status" value="1"/>
</dbReference>
<dbReference type="InterPro" id="IPR001932">
    <property type="entry name" value="PPM-type_phosphatase-like_dom"/>
</dbReference>
<dbReference type="RefSeq" id="WP_148697050.1">
    <property type="nucleotide sequence ID" value="NZ_CP017834.1"/>
</dbReference>
<evidence type="ECO:0000256" key="3">
    <source>
        <dbReference type="SAM" id="Phobius"/>
    </source>
</evidence>
<dbReference type="KEGG" id="saqi:AXG55_05130"/>
<evidence type="ECO:0000313" key="6">
    <source>
        <dbReference type="Proteomes" id="UP000184731"/>
    </source>
</evidence>
<dbReference type="EMBL" id="CP017834">
    <property type="protein sequence ID" value="APJ03318.1"/>
    <property type="molecule type" value="Genomic_DNA"/>
</dbReference>
<evidence type="ECO:0000256" key="2">
    <source>
        <dbReference type="SAM" id="Coils"/>
    </source>
</evidence>
<protein>
    <recommendedName>
        <fullName evidence="4">PPM-type phosphatase domain-containing protein</fullName>
    </recommendedName>
</protein>
<feature type="transmembrane region" description="Helical" evidence="3">
    <location>
        <begin position="186"/>
        <end position="206"/>
    </location>
</feature>
<feature type="domain" description="PPM-type phosphatase" evidence="4">
    <location>
        <begin position="261"/>
        <end position="495"/>
    </location>
</feature>
<organism evidence="5 6">
    <name type="scientific">Silvanigrella aquatica</name>
    <dbReference type="NCBI Taxonomy" id="1915309"/>
    <lineage>
        <taxon>Bacteria</taxon>
        <taxon>Pseudomonadati</taxon>
        <taxon>Bdellovibrionota</taxon>
        <taxon>Oligoflexia</taxon>
        <taxon>Silvanigrellales</taxon>
        <taxon>Silvanigrellaceae</taxon>
        <taxon>Silvanigrella</taxon>
    </lineage>
</organism>
<dbReference type="Pfam" id="PF07228">
    <property type="entry name" value="SpoIIE"/>
    <property type="match status" value="1"/>
</dbReference>
<dbReference type="SMART" id="SM00331">
    <property type="entry name" value="PP2C_SIG"/>
    <property type="match status" value="1"/>
</dbReference>
<evidence type="ECO:0000256" key="1">
    <source>
        <dbReference type="ARBA" id="ARBA00022801"/>
    </source>
</evidence>
<feature type="coiled-coil region" evidence="2">
    <location>
        <begin position="211"/>
        <end position="238"/>
    </location>
</feature>
<evidence type="ECO:0000259" key="4">
    <source>
        <dbReference type="SMART" id="SM00331"/>
    </source>
</evidence>
<dbReference type="InterPro" id="IPR052016">
    <property type="entry name" value="Bact_Sigma-Reg"/>
</dbReference>
<sequence length="496" mass="57206">MQLQKEGMKIKKKLILLFSLSLIILGIAIISAKIIIEKFIQEEAHFSNVINVSGKQRMLSQRIMLLIQSLSSQKFNDGYNIMKADLVNCIQLMRKANEDLAYGNEIDGISKISNQEIERLYFGKANLYIRINDFILAAENSVSKNDFNSFLKEYNIYKINKLLLDLDKSVTLYVAESKLQIKKAIGITYIILFINIFLLITLYLLIFKPIALKIERAYNGYEETIQGLKNTNQMLEIETKYSQRSLGNVVPRVEYIPKFNSDKVKLASYYQSAKDNGGDWWGIYEFDKIKIVLIGDALGHEAGSTIIAAAVSRYFEDLSNEKTLDKYDFLNLFKHLNEFIQKVDANNKMNLSMSILIFNEKLDRVKFINAGHTFPYLINYYDGKETKITRFKSKGQLLGNKSAENASAESEEEIKVVEYEFKENSIICLFSNGLTANTDKEKKDFGEKNLKKFFEKNNFSNTELLNIVDKLIDEAYTFYEDHPINDDITFILIKRD</sequence>
<accession>A0A1L4CZE8</accession>
<dbReference type="Proteomes" id="UP000184731">
    <property type="component" value="Chromosome"/>
</dbReference>
<evidence type="ECO:0000313" key="5">
    <source>
        <dbReference type="EMBL" id="APJ03318.1"/>
    </source>
</evidence>
<name>A0A1L4CZE8_9BACT</name>
<dbReference type="Gene3D" id="3.60.40.10">
    <property type="entry name" value="PPM-type phosphatase domain"/>
    <property type="match status" value="1"/>
</dbReference>